<organism evidence="10 11">
    <name type="scientific">Diachasmimorpha longicaudata entomopoxvirus</name>
    <dbReference type="NCBI Taxonomy" id="109981"/>
    <lineage>
        <taxon>Viruses</taxon>
        <taxon>Varidnaviria</taxon>
        <taxon>Bamfordvirae</taxon>
        <taxon>Nucleocytoviricota</taxon>
        <taxon>Pokkesviricetes</taxon>
        <taxon>Chitovirales</taxon>
        <taxon>Poxviridae</taxon>
        <taxon>Entomopoxvirinae</taxon>
        <taxon>Epsilonentomopoxvirus</taxon>
        <taxon>Epsilonentomopoxvirus dlongicaudata</taxon>
        <taxon>Diachasmimorpha entomopoxvirus</taxon>
    </lineage>
</organism>
<evidence type="ECO:0000256" key="5">
    <source>
        <dbReference type="ARBA" id="ARBA00022844"/>
    </source>
</evidence>
<accession>A0A7R5WG86</accession>
<dbReference type="GO" id="GO:0006353">
    <property type="term" value="P:DNA-templated transcription termination"/>
    <property type="evidence" value="ECO:0007669"/>
    <property type="project" value="UniProtKB-KW"/>
</dbReference>
<dbReference type="Proteomes" id="UP000593702">
    <property type="component" value="Segment"/>
</dbReference>
<protein>
    <recommendedName>
        <fullName evidence="3">RNA polymerase-associated transcription-specificity factor RAP94</fullName>
    </recommendedName>
    <alternativeName>
        <fullName evidence="8">Protein H4</fullName>
    </alternativeName>
    <alternativeName>
        <fullName evidence="9">RPO-associated protein of 94 kDa</fullName>
    </alternativeName>
</protein>
<name>A0A7R5WG86_9POXV</name>
<dbReference type="GO" id="GO:0044423">
    <property type="term" value="C:virion component"/>
    <property type="evidence" value="ECO:0007669"/>
    <property type="project" value="UniProtKB-KW"/>
</dbReference>
<keyword evidence="5" id="KW-0946">Virion</keyword>
<reference evidence="10 11" key="1">
    <citation type="submission" date="2015-04" db="EMBL/GenBank/DDBJ databases">
        <title>Diachasmimorpha longicaudata entomopoxvirus genome.</title>
        <authorList>
            <person name="Coffman K.A."/>
            <person name="Burke G.R."/>
        </authorList>
    </citation>
    <scope>NUCLEOTIDE SEQUENCE [LARGE SCALE GENOMIC DNA]</scope>
</reference>
<evidence type="ECO:0000256" key="8">
    <source>
        <dbReference type="ARBA" id="ARBA00032150"/>
    </source>
</evidence>
<keyword evidence="4" id="KW-0806">Transcription termination</keyword>
<evidence type="ECO:0000256" key="4">
    <source>
        <dbReference type="ARBA" id="ARBA00022472"/>
    </source>
</evidence>
<dbReference type="EMBL" id="KR095315">
    <property type="protein sequence ID" value="AKS26430.1"/>
    <property type="molecule type" value="Genomic_DNA"/>
</dbReference>
<proteinExistence type="inferred from homology"/>
<dbReference type="Pfam" id="PF03294">
    <property type="entry name" value="Pox_Rap94"/>
    <property type="match status" value="1"/>
</dbReference>
<dbReference type="InterPro" id="IPR004974">
    <property type="entry name" value="Pox_Rap94"/>
</dbReference>
<evidence type="ECO:0000313" key="10">
    <source>
        <dbReference type="EMBL" id="AKS26430.1"/>
    </source>
</evidence>
<evidence type="ECO:0000256" key="3">
    <source>
        <dbReference type="ARBA" id="ARBA00019543"/>
    </source>
</evidence>
<evidence type="ECO:0000256" key="1">
    <source>
        <dbReference type="ARBA" id="ARBA00004328"/>
    </source>
</evidence>
<evidence type="ECO:0000256" key="9">
    <source>
        <dbReference type="ARBA" id="ARBA00033422"/>
    </source>
</evidence>
<evidence type="ECO:0000256" key="2">
    <source>
        <dbReference type="ARBA" id="ARBA00007680"/>
    </source>
</evidence>
<dbReference type="GeneID" id="80534563"/>
<keyword evidence="7" id="KW-0804">Transcription</keyword>
<evidence type="ECO:0000313" key="11">
    <source>
        <dbReference type="Proteomes" id="UP000593702"/>
    </source>
</evidence>
<evidence type="ECO:0000256" key="7">
    <source>
        <dbReference type="ARBA" id="ARBA00023163"/>
    </source>
</evidence>
<keyword evidence="6" id="KW-0805">Transcription regulation</keyword>
<gene>
    <name evidence="10" type="primary">RAP94</name>
    <name evidence="10" type="ORF">DLEV_139</name>
</gene>
<dbReference type="GO" id="GO:0003700">
    <property type="term" value="F:DNA-binding transcription factor activity"/>
    <property type="evidence" value="ECO:0007669"/>
    <property type="project" value="InterPro"/>
</dbReference>
<dbReference type="RefSeq" id="YP_010796886.1">
    <property type="nucleotide sequence ID" value="NC_076102.1"/>
</dbReference>
<dbReference type="KEGG" id="vg:80534563"/>
<sequence>MDLLELTKTIDFIKHELQLSKDEKKIQIEIENRLKLYILRGLLSFDGIIFLISLVSKYRDYDSKMLTNLFLTHNTTFDLQVMASQSKTLTSTNVLDLNQNITNFLNIFRKHGSLKALPRNLVLLWNDEQANDVRMLSNEEISGSLDKGIILKRVNFQLLSQMRENNRKSLYFKNFENLFAVPYSKRGWKSKYEINVDIEGFFFSFLLSGVYLGDIKLSIQNNKLDKSKVFTISTSGNKNQIFEQIIDFFQEDLIRIFKKNKPEAIKNLLSISYLFEGYYENLYKSILEVEACPERQKYKKYITYTPKEDILLFKQDAACEHVRAYDNILNDKLNYLQRVEEFIEDFLDYTDGRAQCKKCFASLPNFSLYADVFIDTKKYVMHGVKDIFSYSPFNNFLDGRFFFENFLFHFDLWFGIDSRVYSNEIATQSILNFIHLHENRPELVKKYKKMVEDGEIFFLQSTNTFFQTHFNIKDKFKNERLFFRTVLVVIIISCFLRVSDYHIMLIKRKISKKTKVFEDMVVSILKIVLKKLNITYFNNSKDLLQKYYRIVKIYSDEFLEETHNLFLTRKEAYETYIQDIEKEEDFDIQKIENYMDIEDVSEMPGIFEGKDLRPFTSKKSPNWSGVHKEIPLFPKTSIEIELSEEDLKTVLYDELLKDIPEKAVDMYDFDKILESPLILFSVATPNQDNITFEELSVILSKYIFVLRALVDENIVLIYKFNNKTNFSKRQVLLLKVVIFFTLEKYKKISFKNGRTTLLHVK</sequence>
<keyword evidence="11" id="KW-1185">Reference proteome</keyword>
<comment type="similarity">
    <text evidence="2">Belongs to the poxviridae protein RAP94 family.</text>
</comment>
<evidence type="ECO:0000256" key="6">
    <source>
        <dbReference type="ARBA" id="ARBA00023015"/>
    </source>
</evidence>
<comment type="subcellular location">
    <subcellularLocation>
        <location evidence="1">Virion</location>
    </subcellularLocation>
</comment>